<reference evidence="4" key="1">
    <citation type="journal article" date="2022" name="J Environ Chem Eng">
        <title>Biodegradation of petroleum oil using a constructed nonpathogenic and heavy metal-tolerant bacterial consortium isolated from marine sponges.</title>
        <authorList>
            <person name="Dechsakulwatana C."/>
            <person name="Rungsihiranrut A."/>
            <person name="Muangchinda C."/>
            <person name="Ningthoujam R."/>
            <person name="Klankeo P."/>
            <person name="Pinyakong O."/>
        </authorList>
    </citation>
    <scope>NUCLEOTIDE SEQUENCE [LARGE SCALE GENOMIC DNA]</scope>
    <source>
        <strain evidence="4">MO2-4</strain>
    </source>
</reference>
<dbReference type="Gene3D" id="2.160.20.10">
    <property type="entry name" value="Single-stranded right-handed beta-helix, Pectin lyase-like"/>
    <property type="match status" value="1"/>
</dbReference>
<proteinExistence type="predicted"/>
<dbReference type="EMBL" id="JAPTHD010000003">
    <property type="protein sequence ID" value="MDV5824146.1"/>
    <property type="molecule type" value="Genomic_DNA"/>
</dbReference>
<comment type="caution">
    <text evidence="3">The sequence shown here is derived from an EMBL/GenBank/DDBJ whole genome shotgun (WGS) entry which is preliminary data.</text>
</comment>
<keyword evidence="4" id="KW-1185">Reference proteome</keyword>
<feature type="domain" description="Rhamnogalacturonase A/B/Epimerase-like pectate lyase" evidence="1">
    <location>
        <begin position="35"/>
        <end position="88"/>
    </location>
</feature>
<name>A0ABU3ZXB5_9SPHN</name>
<dbReference type="GO" id="GO:0016787">
    <property type="term" value="F:hydrolase activity"/>
    <property type="evidence" value="ECO:0007669"/>
    <property type="project" value="UniProtKB-KW"/>
</dbReference>
<dbReference type="Proteomes" id="UP001185984">
    <property type="component" value="Unassembled WGS sequence"/>
</dbReference>
<dbReference type="SMART" id="SM00710">
    <property type="entry name" value="PbH1"/>
    <property type="match status" value="5"/>
</dbReference>
<dbReference type="PANTHER" id="PTHR31339:SF9">
    <property type="entry name" value="PLASMIN AND FIBRONECTIN-BINDING PROTEIN A"/>
    <property type="match status" value="1"/>
</dbReference>
<gene>
    <name evidence="3" type="ORF">O0R41_11110</name>
</gene>
<evidence type="ECO:0000313" key="3">
    <source>
        <dbReference type="EMBL" id="MDV5824146.1"/>
    </source>
</evidence>
<dbReference type="InterPro" id="IPR024535">
    <property type="entry name" value="RHGA/B-epi-like_pectate_lyase"/>
</dbReference>
<keyword evidence="3" id="KW-0378">Hydrolase</keyword>
<feature type="domain" description="Right handed beta helix" evidence="2">
    <location>
        <begin position="178"/>
        <end position="281"/>
    </location>
</feature>
<dbReference type="InterPro" id="IPR012334">
    <property type="entry name" value="Pectin_lyas_fold"/>
</dbReference>
<dbReference type="InterPro" id="IPR011050">
    <property type="entry name" value="Pectin_lyase_fold/virulence"/>
</dbReference>
<dbReference type="SUPFAM" id="SSF51126">
    <property type="entry name" value="Pectin lyase-like"/>
    <property type="match status" value="1"/>
</dbReference>
<evidence type="ECO:0000313" key="4">
    <source>
        <dbReference type="Proteomes" id="UP001185984"/>
    </source>
</evidence>
<sequence length="526" mass="56575">MEGPFDRRFLLKGAAGMSMLAALPARARPLPMGMVNVRDFGARGDGHHIDSPAIDRAIAHAAQRGGGTIYFPPGTYASYTVHLRSNITLWLDRGATLLAAAVPLTGLASGGYDAAEPQDPAIAPFQDFGHNHWRNSLIHGDGLHDIAICGDGRIWGKGLSRGHPDKDRPAAELPGVGNKAIALKNCRNVALRDFSILEGGHFALLATGVDNLLIDNLTVDTNRDGFDIDCCRNVRISNCTLNTPYDDAIVPKSSYALGYPRATENVTITNCHVSGSYAVGSLLDATYRPLTRARDTWLLGRIKCGTESNGGFKNIAISNCVFDRCWGIALETVDGAIMEDVAISNITMRGCHSPALFLRLGRRMRGPAGAPVGAMRRVLIDNLTCQSGSMLPSIIAGVAGHRIEDVKISNIFLDQPGGGDAAMAAIDPPAKEDDYPDPDRFGPLPASGFFIRHARNVELAHVEVRTRAADARPAFWLKHVDGFDGAFLKMPAAAPALRVEQSSSVRTMGLRGQEDRMIGTQRPVRF</sequence>
<protein>
    <submittedName>
        <fullName evidence="3">Glycoside hydrolase family 28 protein</fullName>
    </submittedName>
</protein>
<evidence type="ECO:0000259" key="2">
    <source>
        <dbReference type="Pfam" id="PF13229"/>
    </source>
</evidence>
<dbReference type="InterPro" id="IPR039448">
    <property type="entry name" value="Beta_helix"/>
</dbReference>
<dbReference type="RefSeq" id="WP_317516934.1">
    <property type="nucleotide sequence ID" value="NZ_JAPTHD010000003.1"/>
</dbReference>
<evidence type="ECO:0000259" key="1">
    <source>
        <dbReference type="Pfam" id="PF12708"/>
    </source>
</evidence>
<dbReference type="PROSITE" id="PS51318">
    <property type="entry name" value="TAT"/>
    <property type="match status" value="1"/>
</dbReference>
<dbReference type="PANTHER" id="PTHR31339">
    <property type="entry name" value="PECTIN LYASE-RELATED"/>
    <property type="match status" value="1"/>
</dbReference>
<dbReference type="InterPro" id="IPR051801">
    <property type="entry name" value="GH28_Enzymes"/>
</dbReference>
<dbReference type="InterPro" id="IPR006311">
    <property type="entry name" value="TAT_signal"/>
</dbReference>
<dbReference type="InterPro" id="IPR006626">
    <property type="entry name" value="PbH1"/>
</dbReference>
<accession>A0ABU3ZXB5</accession>
<dbReference type="Pfam" id="PF12708">
    <property type="entry name" value="Pect-lyase_RHGA_epim"/>
    <property type="match status" value="1"/>
</dbReference>
<organism evidence="3 4">
    <name type="scientific">Sphingobium naphthae</name>
    <dbReference type="NCBI Taxonomy" id="1886786"/>
    <lineage>
        <taxon>Bacteria</taxon>
        <taxon>Pseudomonadati</taxon>
        <taxon>Pseudomonadota</taxon>
        <taxon>Alphaproteobacteria</taxon>
        <taxon>Sphingomonadales</taxon>
        <taxon>Sphingomonadaceae</taxon>
        <taxon>Sphingobium</taxon>
    </lineage>
</organism>
<dbReference type="Pfam" id="PF13229">
    <property type="entry name" value="Beta_helix"/>
    <property type="match status" value="1"/>
</dbReference>